<reference evidence="5 6" key="1">
    <citation type="submission" date="2018-01" db="EMBL/GenBank/DDBJ databases">
        <title>Genome sequence of a Cantenovulum-like bacteria.</title>
        <authorList>
            <person name="Tan W.R."/>
            <person name="Lau N.-S."/>
            <person name="Go F."/>
            <person name="Amirul A.-A.A."/>
        </authorList>
    </citation>
    <scope>NUCLEOTIDE SEQUENCE [LARGE SCALE GENOMIC DNA]</scope>
    <source>
        <strain evidence="5 6">CCB-QB4</strain>
    </source>
</reference>
<keyword evidence="3" id="KW-0732">Signal</keyword>
<dbReference type="Gene3D" id="3.40.720.10">
    <property type="entry name" value="Alkaline Phosphatase, subunit A"/>
    <property type="match status" value="1"/>
</dbReference>
<sequence length="650" mass="73546">MQIAQITKTLILAAGLVTNFFSVQVNANTVNTTNNSDNTVSSNTAKKPNFVWIISEDNSAEYLRLYNLEHGAAMPNVERLAAQGLTFDNAYANAPVCSTARSTLALGAYAPKVGTMHHRAFARAQYQNSIKSIYRLMKESGYFVTNNAKTDFNFTHDPLIEFNENGKKAHWQNRRAGQAFFHIQTFTTTHEFNLMFKAGDVNNKPTQHDPAKVALAAKHPDTALFRYTYARYLDQHLKLDVQIGKVIAELQQAGELDNTFVFYFGDHGGVLPGSKSFANEQGLRIPLVVRIPDNFRHLLHDDLTSGSRVNNMVSFVDMAPTVLDLAGLPSANYQDGQSFLGKQSEQNRDKVFAYADRFGERYDLVRTLRIGKYKYVRNYLPMNPDGLQQNYRFKNLAYQQWRELYKADKLNATQAQFFKAKPVEALYDLSVDPQELNNLATQAEHIKQLTLMRKQVQNQVKNSGDLGFISEAKLDQLQNHDSVKFAASQKAHIAKLVSAADLMLLPFNQARPQLKRILQLGNQDEKYWALVALNYFGQQAKAFTRQVQTLTTNNHFKLVQARAIEFLARVNNSDPVAAFEKLIAQSEHQLEALEIMNIAAVLHDTLGYQFNITPKEEWSSLPDKSDPYYSPKKYQNGSVAARIAYLKTAW</sequence>
<comment type="similarity">
    <text evidence="1">Belongs to the sulfatase family.</text>
</comment>
<name>A0A2S0VPU9_9ALTE</name>
<dbReference type="CDD" id="cd16027">
    <property type="entry name" value="SGSH"/>
    <property type="match status" value="1"/>
</dbReference>
<proteinExistence type="inferred from homology"/>
<evidence type="ECO:0000259" key="4">
    <source>
        <dbReference type="Pfam" id="PF00884"/>
    </source>
</evidence>
<keyword evidence="6" id="KW-1185">Reference proteome</keyword>
<keyword evidence="2" id="KW-0378">Hydrolase</keyword>
<feature type="domain" description="Sulfatase N-terminal" evidence="4">
    <location>
        <begin position="48"/>
        <end position="327"/>
    </location>
</feature>
<feature type="signal peptide" evidence="3">
    <location>
        <begin position="1"/>
        <end position="27"/>
    </location>
</feature>
<dbReference type="RefSeq" id="WP_108602181.1">
    <property type="nucleotide sequence ID" value="NZ_CP026604.1"/>
</dbReference>
<dbReference type="PANTHER" id="PTHR42693:SF53">
    <property type="entry name" value="ENDO-4-O-SULFATASE"/>
    <property type="match status" value="1"/>
</dbReference>
<protein>
    <recommendedName>
        <fullName evidence="4">Sulfatase N-terminal domain-containing protein</fullName>
    </recommendedName>
</protein>
<feature type="chain" id="PRO_5015484256" description="Sulfatase N-terminal domain-containing protein" evidence="3">
    <location>
        <begin position="28"/>
        <end position="650"/>
    </location>
</feature>
<dbReference type="OrthoDB" id="9803751at2"/>
<evidence type="ECO:0000256" key="1">
    <source>
        <dbReference type="ARBA" id="ARBA00008779"/>
    </source>
</evidence>
<gene>
    <name evidence="5" type="ORF">C2869_06490</name>
</gene>
<accession>A0A2S0VPU9</accession>
<dbReference type="Proteomes" id="UP000244441">
    <property type="component" value="Chromosome"/>
</dbReference>
<dbReference type="EMBL" id="CP026604">
    <property type="protein sequence ID" value="AWB66110.1"/>
    <property type="molecule type" value="Genomic_DNA"/>
</dbReference>
<dbReference type="Pfam" id="PF00884">
    <property type="entry name" value="Sulfatase"/>
    <property type="match status" value="1"/>
</dbReference>
<evidence type="ECO:0000313" key="6">
    <source>
        <dbReference type="Proteomes" id="UP000244441"/>
    </source>
</evidence>
<dbReference type="GO" id="GO:0004065">
    <property type="term" value="F:arylsulfatase activity"/>
    <property type="evidence" value="ECO:0007669"/>
    <property type="project" value="TreeGrafter"/>
</dbReference>
<dbReference type="KEGG" id="cate:C2869_06490"/>
<dbReference type="InterPro" id="IPR000917">
    <property type="entry name" value="Sulfatase_N"/>
</dbReference>
<dbReference type="SUPFAM" id="SSF53649">
    <property type="entry name" value="Alkaline phosphatase-like"/>
    <property type="match status" value="1"/>
</dbReference>
<dbReference type="AlphaFoldDB" id="A0A2S0VPU9"/>
<evidence type="ECO:0000256" key="2">
    <source>
        <dbReference type="ARBA" id="ARBA00022801"/>
    </source>
</evidence>
<organism evidence="5 6">
    <name type="scientific">Saccharobesus litoralis</name>
    <dbReference type="NCBI Taxonomy" id="2172099"/>
    <lineage>
        <taxon>Bacteria</taxon>
        <taxon>Pseudomonadati</taxon>
        <taxon>Pseudomonadota</taxon>
        <taxon>Gammaproteobacteria</taxon>
        <taxon>Alteromonadales</taxon>
        <taxon>Alteromonadaceae</taxon>
        <taxon>Saccharobesus</taxon>
    </lineage>
</organism>
<evidence type="ECO:0000313" key="5">
    <source>
        <dbReference type="EMBL" id="AWB66110.1"/>
    </source>
</evidence>
<dbReference type="InterPro" id="IPR017850">
    <property type="entry name" value="Alkaline_phosphatase_core_sf"/>
</dbReference>
<dbReference type="PANTHER" id="PTHR42693">
    <property type="entry name" value="ARYLSULFATASE FAMILY MEMBER"/>
    <property type="match status" value="1"/>
</dbReference>
<evidence type="ECO:0000256" key="3">
    <source>
        <dbReference type="SAM" id="SignalP"/>
    </source>
</evidence>
<dbReference type="InterPro" id="IPR050738">
    <property type="entry name" value="Sulfatase"/>
</dbReference>